<dbReference type="Proteomes" id="UP000789508">
    <property type="component" value="Unassembled WGS sequence"/>
</dbReference>
<protein>
    <submittedName>
        <fullName evidence="4">7077_t:CDS:1</fullName>
    </submittedName>
</protein>
<feature type="transmembrane region" description="Helical" evidence="2">
    <location>
        <begin position="208"/>
        <end position="232"/>
    </location>
</feature>
<feature type="transmembrane region" description="Helical" evidence="2">
    <location>
        <begin position="244"/>
        <end position="262"/>
    </location>
</feature>
<dbReference type="SMART" id="SM00694">
    <property type="entry name" value="DysFC"/>
    <property type="match status" value="1"/>
</dbReference>
<dbReference type="Pfam" id="PF02383">
    <property type="entry name" value="Syja_N"/>
    <property type="match status" value="2"/>
</dbReference>
<reference evidence="4" key="1">
    <citation type="submission" date="2021-06" db="EMBL/GenBank/DDBJ databases">
        <authorList>
            <person name="Kallberg Y."/>
            <person name="Tangrot J."/>
            <person name="Rosling A."/>
        </authorList>
    </citation>
    <scope>NUCLEOTIDE SEQUENCE</scope>
    <source>
        <strain evidence="4">FL130A</strain>
    </source>
</reference>
<dbReference type="PROSITE" id="PS50275">
    <property type="entry name" value="SAC"/>
    <property type="match status" value="1"/>
</dbReference>
<comment type="caution">
    <text evidence="4">The sequence shown here is derived from an EMBL/GenBank/DDBJ whole genome shotgun (WGS) entry which is preliminary data.</text>
</comment>
<dbReference type="GO" id="GO:0007031">
    <property type="term" value="P:peroxisome organization"/>
    <property type="evidence" value="ECO:0007669"/>
    <property type="project" value="UniProtKB-ARBA"/>
</dbReference>
<dbReference type="GO" id="GO:0005783">
    <property type="term" value="C:endoplasmic reticulum"/>
    <property type="evidence" value="ECO:0007669"/>
    <property type="project" value="TreeGrafter"/>
</dbReference>
<feature type="transmembrane region" description="Helical" evidence="2">
    <location>
        <begin position="118"/>
        <end position="136"/>
    </location>
</feature>
<dbReference type="EMBL" id="CAJVPS010001886">
    <property type="protein sequence ID" value="CAG8553399.1"/>
    <property type="molecule type" value="Genomic_DNA"/>
</dbReference>
<dbReference type="AlphaFoldDB" id="A0A9N9FQR8"/>
<evidence type="ECO:0000256" key="1">
    <source>
        <dbReference type="SAM" id="MobiDB-lite"/>
    </source>
</evidence>
<feature type="transmembrane region" description="Helical" evidence="2">
    <location>
        <begin position="1083"/>
        <end position="1102"/>
    </location>
</feature>
<dbReference type="OrthoDB" id="405996at2759"/>
<organism evidence="4 5">
    <name type="scientific">Ambispora leptoticha</name>
    <dbReference type="NCBI Taxonomy" id="144679"/>
    <lineage>
        <taxon>Eukaryota</taxon>
        <taxon>Fungi</taxon>
        <taxon>Fungi incertae sedis</taxon>
        <taxon>Mucoromycota</taxon>
        <taxon>Glomeromycotina</taxon>
        <taxon>Glomeromycetes</taxon>
        <taxon>Archaeosporales</taxon>
        <taxon>Ambisporaceae</taxon>
        <taxon>Ambispora</taxon>
    </lineage>
</organism>
<dbReference type="InterPro" id="IPR002013">
    <property type="entry name" value="SAC_dom"/>
</dbReference>
<name>A0A9N9FQR8_9GLOM</name>
<dbReference type="PANTHER" id="PTHR45662">
    <property type="entry name" value="PHOSPHATIDYLINOSITIDE PHOSPHATASE SAC1"/>
    <property type="match status" value="1"/>
</dbReference>
<keyword evidence="2" id="KW-1133">Transmembrane helix</keyword>
<dbReference type="SMART" id="SM00693">
    <property type="entry name" value="DysFN"/>
    <property type="match status" value="1"/>
</dbReference>
<keyword evidence="2" id="KW-0472">Membrane</keyword>
<dbReference type="GO" id="GO:0046856">
    <property type="term" value="P:phosphatidylinositol dephosphorylation"/>
    <property type="evidence" value="ECO:0007669"/>
    <property type="project" value="TreeGrafter"/>
</dbReference>
<dbReference type="GO" id="GO:0005778">
    <property type="term" value="C:peroxisomal membrane"/>
    <property type="evidence" value="ECO:0007669"/>
    <property type="project" value="UniProtKB-ARBA"/>
</dbReference>
<dbReference type="GO" id="GO:0043812">
    <property type="term" value="F:phosphatidylinositol-4-phosphate phosphatase activity"/>
    <property type="evidence" value="ECO:0007669"/>
    <property type="project" value="TreeGrafter"/>
</dbReference>
<proteinExistence type="predicted"/>
<dbReference type="InterPro" id="IPR010482">
    <property type="entry name" value="TECPR1-like_DysF"/>
</dbReference>
<dbReference type="InterPro" id="IPR006614">
    <property type="entry name" value="Peroxin/Ferlin"/>
</dbReference>
<sequence length="1119" mass="129142">MDLFDWQTYFLANISILSESWSSPLSETTTSHMSIANKNLTRSATTPSSGGNSAALVSPVDFLSNTPTSITRVLTYTSPLVHSFSHFLSLVTWQTNNPSESCLLVAAWWTICLFPRELLVYGTHIMLIGWIGWRWVEKGKRERLGKPNSVARSVSQLDLNQTVEEIQKISEKLTDFHGFVKDIDLSVDWSNPSQTQIVILGLLYSYPVWIVLNFFISLKWIFLVTGTVVLVWNGSWFRVIRYSLMQSPLFRGTISFLIGFIWGGRLKQEGVRGFSVASLIRKAKEQQKKRIARKASKDDSKTSTTDLIFRFVLYENQRWWLGLDWTTNLFPNERPPWSDEYNEPTNNKNSFQLPPPTTSLTASPNEPNMLIRKTEEWRWADSDWWIDFEGDVDKDGWEYADNRWNSFSSKGGFRKYTRRRKWVRAAKMVETIENGVKQLPRISRGPDGKFELNGIQNLNPVVTPKSDLNGGNPSTLTQNLVINRDTGGFRLDRTAPEPSSPTAQAEVITVYGIFGVIKLISGEYLLVITERERIGRLGGAHDIFRAKQIRILPISRHTTYLSENQIKDEARFLALIDAQLKIDAYYFSYTYDLTQTLQRQAQFGDLANKPLWERADQRFFWNRYLQSKLIDITEQGSDQNGYTIYPDIASKQVPGTRFFSRGIDAQGNVSNYNETEQIVLLDPIRDGYPTGAFEGKIRLSYVQTRGSIPIYWSQIGNMRYIPKLQIMDLPHTTRRHFDEQIKIYGEQILVNLVDNKGYEYPMAVTYENTVRRLNDPRLHYVHFDFHHECRKMRWDRIQILIDRIEEELLKQGYFYSEQTNSNAHIHRLQTSVVRTNCMDCLDRTNVVQSALAKWVLTQQLREVGVLSNKERIDEIPEFMHLFRNVWADNADAVSIAYSGTGALKTDYTRTGKRGAAGAIQDLQNSITRYIKNNYMDGSRQDAFDLILGNYMISSHSSLIDTYPAYVKAFPKAIFILIMLSIFTLIVPQSEAYPNLNRILFWGTIFLAIFLINFVMKNGSDFIDWPILVPPEYRHYQGPTITADSLKFSQNRRQSELMEYGEKIELQKIDLYLRLFKKLLQPRYLVVVLITTIALLATTIALIEVQEENEDEEEEAARDE</sequence>
<evidence type="ECO:0000313" key="4">
    <source>
        <dbReference type="EMBL" id="CAG8553399.1"/>
    </source>
</evidence>
<dbReference type="Pfam" id="PF06398">
    <property type="entry name" value="Pex24p"/>
    <property type="match status" value="1"/>
</dbReference>
<keyword evidence="5" id="KW-1185">Reference proteome</keyword>
<dbReference type="PANTHER" id="PTHR45662:SF2">
    <property type="entry name" value="PHOSPHATIDYLINOSITOL-3-PHOSPHATASE SAC1"/>
    <property type="match status" value="1"/>
</dbReference>
<feature type="domain" description="SAC" evidence="3">
    <location>
        <begin position="576"/>
        <end position="899"/>
    </location>
</feature>
<feature type="transmembrane region" description="Helical" evidence="2">
    <location>
        <begin position="968"/>
        <end position="986"/>
    </location>
</feature>
<feature type="compositionally biased region" description="Polar residues" evidence="1">
    <location>
        <begin position="343"/>
        <end position="352"/>
    </location>
</feature>
<evidence type="ECO:0000259" key="3">
    <source>
        <dbReference type="PROSITE" id="PS50275"/>
    </source>
</evidence>
<evidence type="ECO:0000313" key="5">
    <source>
        <dbReference type="Proteomes" id="UP000789508"/>
    </source>
</evidence>
<evidence type="ECO:0000256" key="2">
    <source>
        <dbReference type="SAM" id="Phobius"/>
    </source>
</evidence>
<gene>
    <name evidence="4" type="ORF">ALEPTO_LOCUS5989</name>
</gene>
<accession>A0A9N9FQR8</accession>
<feature type="transmembrane region" description="Helical" evidence="2">
    <location>
        <begin position="998"/>
        <end position="1015"/>
    </location>
</feature>
<keyword evidence="2" id="KW-0812">Transmembrane</keyword>
<feature type="region of interest" description="Disordered" evidence="1">
    <location>
        <begin position="336"/>
        <end position="365"/>
    </location>
</feature>